<gene>
    <name evidence="1" type="ORF">sS8_5454</name>
</gene>
<proteinExistence type="predicted"/>
<keyword evidence="2" id="KW-1185">Reference proteome</keyword>
<evidence type="ECO:0000313" key="1">
    <source>
        <dbReference type="EMBL" id="BBA37371.1"/>
    </source>
</evidence>
<organism evidence="1 2">
    <name type="scientific">Methylocaldum marinum</name>
    <dbReference type="NCBI Taxonomy" id="1432792"/>
    <lineage>
        <taxon>Bacteria</taxon>
        <taxon>Pseudomonadati</taxon>
        <taxon>Pseudomonadota</taxon>
        <taxon>Gammaproteobacteria</taxon>
        <taxon>Methylococcales</taxon>
        <taxon>Methylococcaceae</taxon>
        <taxon>Methylocaldum</taxon>
    </lineage>
</organism>
<dbReference type="AlphaFoldDB" id="A0A250L1N6"/>
<dbReference type="KEGG" id="mmai:sS8_5454"/>
<sequence>MAVVAEGEQFALFSNGDGSTYILRSKEDRASTHIEGEDVAAFLAEFDNVKAQYPTYTTDQLLAQLWDQGGYSWMASPDEE</sequence>
<protein>
    <submittedName>
        <fullName evidence="1">Uncharacterized protein</fullName>
    </submittedName>
</protein>
<reference evidence="1 2" key="1">
    <citation type="submission" date="2016-12" db="EMBL/GenBank/DDBJ databases">
        <title>Genome sequencing of Methylocaldum marinum.</title>
        <authorList>
            <person name="Takeuchi M."/>
            <person name="Kamagata Y."/>
            <person name="Hiraoka S."/>
            <person name="Oshima K."/>
            <person name="Hattori M."/>
            <person name="Iwasaki W."/>
        </authorList>
    </citation>
    <scope>NUCLEOTIDE SEQUENCE [LARGE SCALE GENOMIC DNA]</scope>
    <source>
        <strain evidence="1 2">S8</strain>
    </source>
</reference>
<evidence type="ECO:0000313" key="2">
    <source>
        <dbReference type="Proteomes" id="UP000266313"/>
    </source>
</evidence>
<name>A0A250L1N6_9GAMM</name>
<dbReference type="EMBL" id="AP017928">
    <property type="protein sequence ID" value="BBA37371.1"/>
    <property type="molecule type" value="Genomic_DNA"/>
</dbReference>
<dbReference type="Proteomes" id="UP000266313">
    <property type="component" value="Chromosome"/>
</dbReference>
<accession>A0A250L1N6</accession>